<gene>
    <name evidence="5" type="ORF">QYT958_LOCUS34926</name>
    <name evidence="1" type="ORF">TIS948_LOCUS7852</name>
    <name evidence="4" type="ORF">TOA249_LOCUS30267</name>
    <name evidence="3" type="ORF">TSG867_LOCUS29039</name>
    <name evidence="2" type="ORF">UJA718_LOCUS30281</name>
</gene>
<dbReference type="GO" id="GO:0003676">
    <property type="term" value="F:nucleic acid binding"/>
    <property type="evidence" value="ECO:0007669"/>
    <property type="project" value="InterPro"/>
</dbReference>
<comment type="caution">
    <text evidence="3">The sequence shown here is derived from an EMBL/GenBank/DDBJ whole genome shotgun (WGS) entry which is preliminary data.</text>
</comment>
<sequence length="78" mass="8597">MQHRKNRTFVRRLRSEADQPFNFVPKGQGGGGSISVWGRVAGGARGLLVIYSAKVDGRAYVKIIEEALTSPGRTLQWP</sequence>
<evidence type="ECO:0000313" key="6">
    <source>
        <dbReference type="Proteomes" id="UP000663862"/>
    </source>
</evidence>
<dbReference type="Gene3D" id="3.30.420.10">
    <property type="entry name" value="Ribonuclease H-like superfamily/Ribonuclease H"/>
    <property type="match status" value="1"/>
</dbReference>
<dbReference type="InterPro" id="IPR036397">
    <property type="entry name" value="RNaseH_sf"/>
</dbReference>
<evidence type="ECO:0000313" key="3">
    <source>
        <dbReference type="EMBL" id="CAF4621081.1"/>
    </source>
</evidence>
<name>A0A821DFZ3_9BILA</name>
<dbReference type="EMBL" id="CAJNXB010000967">
    <property type="protein sequence ID" value="CAF3118392.1"/>
    <property type="molecule type" value="Genomic_DNA"/>
</dbReference>
<organism evidence="3 6">
    <name type="scientific">Rotaria socialis</name>
    <dbReference type="NCBI Taxonomy" id="392032"/>
    <lineage>
        <taxon>Eukaryota</taxon>
        <taxon>Metazoa</taxon>
        <taxon>Spiralia</taxon>
        <taxon>Gnathifera</taxon>
        <taxon>Rotifera</taxon>
        <taxon>Eurotatoria</taxon>
        <taxon>Bdelloidea</taxon>
        <taxon>Philodinida</taxon>
        <taxon>Philodinidae</taxon>
        <taxon>Rotaria</taxon>
    </lineage>
</organism>
<evidence type="ECO:0000313" key="5">
    <source>
        <dbReference type="EMBL" id="CAF4967982.1"/>
    </source>
</evidence>
<accession>A0A821DFZ3</accession>
<dbReference type="EMBL" id="CAJOBR010025747">
    <property type="protein sequence ID" value="CAF4967982.1"/>
    <property type="molecule type" value="Genomic_DNA"/>
</dbReference>
<evidence type="ECO:0000313" key="1">
    <source>
        <dbReference type="EMBL" id="CAF3118392.1"/>
    </source>
</evidence>
<dbReference type="EMBL" id="CAJOBS010005152">
    <property type="protein sequence ID" value="CAF4894715.1"/>
    <property type="molecule type" value="Genomic_DNA"/>
</dbReference>
<dbReference type="OrthoDB" id="4843387at2759"/>
<dbReference type="EMBL" id="CAJOBQ010003900">
    <property type="protein sequence ID" value="CAF4621081.1"/>
    <property type="molecule type" value="Genomic_DNA"/>
</dbReference>
<dbReference type="Proteomes" id="UP000663838">
    <property type="component" value="Unassembled WGS sequence"/>
</dbReference>
<dbReference type="Proteomes" id="UP000663862">
    <property type="component" value="Unassembled WGS sequence"/>
</dbReference>
<proteinExistence type="predicted"/>
<protein>
    <submittedName>
        <fullName evidence="3">Uncharacterized protein</fullName>
    </submittedName>
</protein>
<dbReference type="Proteomes" id="UP000663873">
    <property type="component" value="Unassembled WGS sequence"/>
</dbReference>
<evidence type="ECO:0000313" key="7">
    <source>
        <dbReference type="Proteomes" id="UP000663873"/>
    </source>
</evidence>
<dbReference type="EMBL" id="CAJOBP010012321">
    <property type="protein sequence ID" value="CAF4570278.1"/>
    <property type="molecule type" value="Genomic_DNA"/>
</dbReference>
<dbReference type="Proteomes" id="UP000663825">
    <property type="component" value="Unassembled WGS sequence"/>
</dbReference>
<evidence type="ECO:0000313" key="2">
    <source>
        <dbReference type="EMBL" id="CAF4570278.1"/>
    </source>
</evidence>
<dbReference type="AlphaFoldDB" id="A0A821DFZ3"/>
<dbReference type="Proteomes" id="UP000663848">
    <property type="component" value="Unassembled WGS sequence"/>
</dbReference>
<evidence type="ECO:0000313" key="4">
    <source>
        <dbReference type="EMBL" id="CAF4894715.1"/>
    </source>
</evidence>
<keyword evidence="7" id="KW-1185">Reference proteome</keyword>
<reference evidence="3" key="1">
    <citation type="submission" date="2021-02" db="EMBL/GenBank/DDBJ databases">
        <authorList>
            <person name="Nowell W R."/>
        </authorList>
    </citation>
    <scope>NUCLEOTIDE SEQUENCE</scope>
</reference>